<dbReference type="AlphaFoldDB" id="A0A5B8S040"/>
<organism evidence="2 3">
    <name type="scientific">Comamonas flocculans</name>
    <dbReference type="NCBI Taxonomy" id="2597701"/>
    <lineage>
        <taxon>Bacteria</taxon>
        <taxon>Pseudomonadati</taxon>
        <taxon>Pseudomonadota</taxon>
        <taxon>Betaproteobacteria</taxon>
        <taxon>Burkholderiales</taxon>
        <taxon>Comamonadaceae</taxon>
        <taxon>Comamonas</taxon>
    </lineage>
</organism>
<gene>
    <name evidence="2" type="ORF">FOZ74_08685</name>
</gene>
<dbReference type="SUPFAM" id="SSF55681">
    <property type="entry name" value="Class II aaRS and biotin synthetases"/>
    <property type="match status" value="1"/>
</dbReference>
<dbReference type="GO" id="GO:0016874">
    <property type="term" value="F:ligase activity"/>
    <property type="evidence" value="ECO:0007669"/>
    <property type="project" value="UniProtKB-KW"/>
</dbReference>
<dbReference type="Proteomes" id="UP000321199">
    <property type="component" value="Chromosome"/>
</dbReference>
<dbReference type="InterPro" id="IPR045864">
    <property type="entry name" value="aa-tRNA-synth_II/BPL/LPL"/>
</dbReference>
<protein>
    <submittedName>
        <fullName evidence="2">Ligase</fullName>
    </submittedName>
</protein>
<dbReference type="OrthoDB" id="9178967at2"/>
<dbReference type="Gene3D" id="3.30.930.10">
    <property type="entry name" value="Bira Bifunctional Protein, Domain 2"/>
    <property type="match status" value="1"/>
</dbReference>
<reference evidence="2 3" key="1">
    <citation type="submission" date="2019-07" db="EMBL/GenBank/DDBJ databases">
        <title>Complete genome sequence of Comamonas sp. NLF 7-7 isolated from livestock.</title>
        <authorList>
            <person name="Kim D.H."/>
            <person name="Kim J.G."/>
        </authorList>
    </citation>
    <scope>NUCLEOTIDE SEQUENCE [LARGE SCALE GENOMIC DNA]</scope>
    <source>
        <strain evidence="2 3">NLF 7-7</strain>
    </source>
</reference>
<evidence type="ECO:0000259" key="1">
    <source>
        <dbReference type="PROSITE" id="PS51733"/>
    </source>
</evidence>
<accession>A0A5B8S040</accession>
<evidence type="ECO:0000313" key="2">
    <source>
        <dbReference type="EMBL" id="QEA14528.1"/>
    </source>
</evidence>
<name>A0A5B8S040_9BURK</name>
<proteinExistence type="predicted"/>
<dbReference type="PROSITE" id="PS51733">
    <property type="entry name" value="BPL_LPL_CATALYTIC"/>
    <property type="match status" value="1"/>
</dbReference>
<feature type="domain" description="BPL/LPL catalytic" evidence="1">
    <location>
        <begin position="1"/>
        <end position="194"/>
    </location>
</feature>
<dbReference type="KEGG" id="cof:FOZ74_08685"/>
<keyword evidence="3" id="KW-1185">Reference proteome</keyword>
<dbReference type="EMBL" id="CP042344">
    <property type="protein sequence ID" value="QEA14528.1"/>
    <property type="molecule type" value="Genomic_DNA"/>
</dbReference>
<keyword evidence="2" id="KW-0436">Ligase</keyword>
<sequence length="194" mass="20004">MLGCSQQQYLAGLQAAAPGVATLVRASGGGAVLTGPWMVSSSVALPLEHPWVSGRINASYEGLGRLYVGLLARLGVAARALAPEQVAQADALLGPKLPWACFGSLASWEVVDAGGGRKLVGLAQRRQRSGVLLVAGTLVAPPDWALLCTAMGHAPDEEAMRRRTVACSQLAPGFVAAPRYAALLREALAEALAV</sequence>
<evidence type="ECO:0000313" key="3">
    <source>
        <dbReference type="Proteomes" id="UP000321199"/>
    </source>
</evidence>
<dbReference type="Pfam" id="PF21948">
    <property type="entry name" value="LplA-B_cat"/>
    <property type="match status" value="1"/>
</dbReference>
<dbReference type="InterPro" id="IPR004143">
    <property type="entry name" value="BPL_LPL_catalytic"/>
</dbReference>